<name>A0A931N081_9HYPH</name>
<dbReference type="Proteomes" id="UP000631694">
    <property type="component" value="Unassembled WGS sequence"/>
</dbReference>
<dbReference type="RefSeq" id="WP_197311576.1">
    <property type="nucleotide sequence ID" value="NZ_JADZLT010000050.1"/>
</dbReference>
<accession>A0A931N081</accession>
<dbReference type="EMBL" id="JADZLT010000050">
    <property type="protein sequence ID" value="MBH0238511.1"/>
    <property type="molecule type" value="Genomic_DNA"/>
</dbReference>
<gene>
    <name evidence="1" type="ORF">I5731_11810</name>
</gene>
<protein>
    <submittedName>
        <fullName evidence="1">Uncharacterized protein</fullName>
    </submittedName>
</protein>
<evidence type="ECO:0000313" key="2">
    <source>
        <dbReference type="Proteomes" id="UP000631694"/>
    </source>
</evidence>
<dbReference type="AlphaFoldDB" id="A0A931N081"/>
<reference evidence="1" key="1">
    <citation type="submission" date="2020-12" db="EMBL/GenBank/DDBJ databases">
        <title>Methylobrevis albus sp. nov., isolated from fresh water lack sediment.</title>
        <authorList>
            <person name="Zou Q."/>
        </authorList>
    </citation>
    <scope>NUCLEOTIDE SEQUENCE</scope>
    <source>
        <strain evidence="1">L22</strain>
    </source>
</reference>
<organism evidence="1 2">
    <name type="scientific">Methylobrevis albus</name>
    <dbReference type="NCBI Taxonomy" id="2793297"/>
    <lineage>
        <taxon>Bacteria</taxon>
        <taxon>Pseudomonadati</taxon>
        <taxon>Pseudomonadota</taxon>
        <taxon>Alphaproteobacteria</taxon>
        <taxon>Hyphomicrobiales</taxon>
        <taxon>Pleomorphomonadaceae</taxon>
        <taxon>Methylobrevis</taxon>
    </lineage>
</organism>
<sequence length="175" mass="18886">MMLSAEIEAVANPAADFTSDRLSAANIHPETRLATDYLNHFNEVVMLIDMLPMMPDCAADIASWRPRSYVEHFAASWFKERDLAIAAYSTVDPARRHAFEATVAAIDAAIAAVQTILAFVPEADEQTFATIAAIADHEVKPLLEHASGLINGGPVRAPERSDANHAQSAVDALFG</sequence>
<proteinExistence type="predicted"/>
<comment type="caution">
    <text evidence="1">The sequence shown here is derived from an EMBL/GenBank/DDBJ whole genome shotgun (WGS) entry which is preliminary data.</text>
</comment>
<evidence type="ECO:0000313" key="1">
    <source>
        <dbReference type="EMBL" id="MBH0238511.1"/>
    </source>
</evidence>
<keyword evidence="2" id="KW-1185">Reference proteome</keyword>